<dbReference type="EMBL" id="JANQDX010000014">
    <property type="protein sequence ID" value="KAL0912621.1"/>
    <property type="molecule type" value="Genomic_DNA"/>
</dbReference>
<dbReference type="Proteomes" id="UP001552299">
    <property type="component" value="Unassembled WGS sequence"/>
</dbReference>
<reference evidence="1 2" key="1">
    <citation type="journal article" date="2024" name="Plant Biotechnol. J.">
        <title>Dendrobium thyrsiflorum genome and its molecular insights into genes involved in important horticultural traits.</title>
        <authorList>
            <person name="Chen B."/>
            <person name="Wang J.Y."/>
            <person name="Zheng P.J."/>
            <person name="Li K.L."/>
            <person name="Liang Y.M."/>
            <person name="Chen X.F."/>
            <person name="Zhang C."/>
            <person name="Zhao X."/>
            <person name="He X."/>
            <person name="Zhang G.Q."/>
            <person name="Liu Z.J."/>
            <person name="Xu Q."/>
        </authorList>
    </citation>
    <scope>NUCLEOTIDE SEQUENCE [LARGE SCALE GENOMIC DNA]</scope>
    <source>
        <strain evidence="1">GZMU011</strain>
    </source>
</reference>
<protein>
    <submittedName>
        <fullName evidence="1">Uncharacterized protein</fullName>
    </submittedName>
</protein>
<organism evidence="1 2">
    <name type="scientific">Dendrobium thyrsiflorum</name>
    <name type="common">Pinecone-like raceme dendrobium</name>
    <name type="synonym">Orchid</name>
    <dbReference type="NCBI Taxonomy" id="117978"/>
    <lineage>
        <taxon>Eukaryota</taxon>
        <taxon>Viridiplantae</taxon>
        <taxon>Streptophyta</taxon>
        <taxon>Embryophyta</taxon>
        <taxon>Tracheophyta</taxon>
        <taxon>Spermatophyta</taxon>
        <taxon>Magnoliopsida</taxon>
        <taxon>Liliopsida</taxon>
        <taxon>Asparagales</taxon>
        <taxon>Orchidaceae</taxon>
        <taxon>Epidendroideae</taxon>
        <taxon>Malaxideae</taxon>
        <taxon>Dendrobiinae</taxon>
        <taxon>Dendrobium</taxon>
    </lineage>
</organism>
<evidence type="ECO:0000313" key="2">
    <source>
        <dbReference type="Proteomes" id="UP001552299"/>
    </source>
</evidence>
<gene>
    <name evidence="1" type="ORF">M5K25_018605</name>
</gene>
<accession>A0ABD0UQK6</accession>
<dbReference type="AlphaFoldDB" id="A0ABD0UQK6"/>
<evidence type="ECO:0000313" key="1">
    <source>
        <dbReference type="EMBL" id="KAL0912621.1"/>
    </source>
</evidence>
<comment type="caution">
    <text evidence="1">The sequence shown here is derived from an EMBL/GenBank/DDBJ whole genome shotgun (WGS) entry which is preliminary data.</text>
</comment>
<sequence length="226" mass="25372">MHFDCEAASKTTHFNSVGPQVVVLKNVGPQVVVRQNVGPQVVVRQNVGPQVLVRQNVGPQVVVQKNVGPQVVVRQNVGPQVVVRQNVGPQVVVRQNVGPQVVVRQNVGPQNSVFLGSLDSSRRAARFDYKLVIYCNPVVDVPETVAEQPLFLKLTGGCRQWQRWANWKAATEWRRKVDRQEEERKGEVSLNESTIDMLIDPYQEGKGTFQVRAQLYVVTLIEIDIY</sequence>
<name>A0ABD0UQK6_DENTH</name>
<keyword evidence="2" id="KW-1185">Reference proteome</keyword>
<proteinExistence type="predicted"/>